<sequence>MVAYIKNNFFLVFMIVLLFVVPSYARLSMMVTKGEIESICNKKYVDSTLCFEVLKPNPTIAKLDFTGLANFLINYTSRNVSDVLKEVKLYEGNTTDLQTIKLCEEMYDLSLFWDDHALKDLAAKDYDGVNSNVGGTLENMVTCNEELSTMKPVPQSLIAKNNVIKNLSEGEIESICNKKDVDSTLCFEVLKPNPTIAKLDFTGLANFMINYTSRNVSDVLKEIKLYEGNTTDLQTIKLCEEMYNLSLIWDDHALKALGAKDYDSVNFNVGGTLGNMITCNEELSTMEPVPQSLIAKNTVIKNLSNIVLTILECFIRKGSIYCKAEIESICNRKDVDSTLCFEVLKPNPKLDFIGLAIFLINYTSRNTIKLCKEMYESSLYRDDVALKAFAAKDYDTVNINAGVASDNMITCNEELSTLKPVPQYLITKNTVIENLSTLF</sequence>
<organism evidence="6 7">
    <name type="scientific">Brassica rapa subsp. trilocularis</name>
    <dbReference type="NCBI Taxonomy" id="1813537"/>
    <lineage>
        <taxon>Eukaryota</taxon>
        <taxon>Viridiplantae</taxon>
        <taxon>Streptophyta</taxon>
        <taxon>Embryophyta</taxon>
        <taxon>Tracheophyta</taxon>
        <taxon>Spermatophyta</taxon>
        <taxon>Magnoliopsida</taxon>
        <taxon>eudicotyledons</taxon>
        <taxon>Gunneridae</taxon>
        <taxon>Pentapetalae</taxon>
        <taxon>rosids</taxon>
        <taxon>malvids</taxon>
        <taxon>Brassicales</taxon>
        <taxon>Brassicaceae</taxon>
        <taxon>Brassiceae</taxon>
        <taxon>Brassica</taxon>
    </lineage>
</organism>
<dbReference type="NCBIfam" id="TIGR01614">
    <property type="entry name" value="PME_inhib"/>
    <property type="match status" value="2"/>
</dbReference>
<keyword evidence="2" id="KW-1015">Disulfide bond</keyword>
<dbReference type="PANTHER" id="PTHR36710">
    <property type="entry name" value="PECTINESTERASE INHIBITOR-LIKE"/>
    <property type="match status" value="1"/>
</dbReference>
<protein>
    <recommendedName>
        <fullName evidence="5">Pectinesterase inhibitor domain-containing protein</fullName>
    </recommendedName>
</protein>
<dbReference type="InterPro" id="IPR052421">
    <property type="entry name" value="PCW_Enzyme_Inhibitor"/>
</dbReference>
<feature type="chain" id="PRO_5045836373" description="Pectinesterase inhibitor domain-containing protein" evidence="4">
    <location>
        <begin position="26"/>
        <end position="439"/>
    </location>
</feature>
<evidence type="ECO:0000259" key="5">
    <source>
        <dbReference type="SMART" id="SM00856"/>
    </source>
</evidence>
<dbReference type="Proteomes" id="UP000823674">
    <property type="component" value="Chromosome A01"/>
</dbReference>
<evidence type="ECO:0000313" key="6">
    <source>
        <dbReference type="EMBL" id="KAG5413737.1"/>
    </source>
</evidence>
<comment type="similarity">
    <text evidence="3">Belongs to the PMEI family.</text>
</comment>
<evidence type="ECO:0000256" key="2">
    <source>
        <dbReference type="ARBA" id="ARBA00023157"/>
    </source>
</evidence>
<evidence type="ECO:0000256" key="1">
    <source>
        <dbReference type="ARBA" id="ARBA00022729"/>
    </source>
</evidence>
<evidence type="ECO:0000256" key="3">
    <source>
        <dbReference type="ARBA" id="ARBA00038471"/>
    </source>
</evidence>
<feature type="domain" description="Pectinesterase inhibitor" evidence="5">
    <location>
        <begin position="321"/>
        <end position="432"/>
    </location>
</feature>
<dbReference type="Gene3D" id="1.20.140.40">
    <property type="entry name" value="Invertase/pectin methylesterase inhibitor family protein"/>
    <property type="match status" value="3"/>
</dbReference>
<accession>A0ABQ7NSC1</accession>
<feature type="domain" description="Pectinesterase inhibitor" evidence="5">
    <location>
        <begin position="31"/>
        <end position="164"/>
    </location>
</feature>
<dbReference type="Pfam" id="PF04043">
    <property type="entry name" value="PMEI"/>
    <property type="match status" value="2"/>
</dbReference>
<keyword evidence="1 4" id="KW-0732">Signal</keyword>
<feature type="domain" description="Pectinesterase inhibitor" evidence="5">
    <location>
        <begin position="167"/>
        <end position="310"/>
    </location>
</feature>
<proteinExistence type="inferred from homology"/>
<dbReference type="EMBL" id="JADBGQ010000001">
    <property type="protein sequence ID" value="KAG5413737.1"/>
    <property type="molecule type" value="Genomic_DNA"/>
</dbReference>
<name>A0ABQ7NSC1_BRACM</name>
<gene>
    <name evidence="6" type="primary">A01p015580.1_BraROA</name>
    <name evidence="6" type="ORF">IGI04_001304</name>
</gene>
<feature type="signal peptide" evidence="4">
    <location>
        <begin position="1"/>
        <end position="25"/>
    </location>
</feature>
<keyword evidence="7" id="KW-1185">Reference proteome</keyword>
<dbReference type="PANTHER" id="PTHR36710:SF17">
    <property type="entry name" value="PLANT INVERTASE_PECTIN METHYLESTERASE INHIBITOR SUPERFAMILY PROTEIN"/>
    <property type="match status" value="1"/>
</dbReference>
<dbReference type="InterPro" id="IPR035513">
    <property type="entry name" value="Invertase/methylesterase_inhib"/>
</dbReference>
<comment type="caution">
    <text evidence="6">The sequence shown here is derived from an EMBL/GenBank/DDBJ whole genome shotgun (WGS) entry which is preliminary data.</text>
</comment>
<evidence type="ECO:0000313" key="7">
    <source>
        <dbReference type="Proteomes" id="UP000823674"/>
    </source>
</evidence>
<dbReference type="SMART" id="SM00856">
    <property type="entry name" value="PMEI"/>
    <property type="match status" value="3"/>
</dbReference>
<reference evidence="6 7" key="1">
    <citation type="submission" date="2021-03" db="EMBL/GenBank/DDBJ databases">
        <authorList>
            <person name="King G.J."/>
            <person name="Bancroft I."/>
            <person name="Baten A."/>
            <person name="Bloomfield J."/>
            <person name="Borpatragohain P."/>
            <person name="He Z."/>
            <person name="Irish N."/>
            <person name="Irwin J."/>
            <person name="Liu K."/>
            <person name="Mauleon R.P."/>
            <person name="Moore J."/>
            <person name="Morris R."/>
            <person name="Ostergaard L."/>
            <person name="Wang B."/>
            <person name="Wells R."/>
        </authorList>
    </citation>
    <scope>NUCLEOTIDE SEQUENCE [LARGE SCALE GENOMIC DNA]</scope>
    <source>
        <strain evidence="6">R-o-18</strain>
        <tissue evidence="6">Leaf</tissue>
    </source>
</reference>
<dbReference type="InterPro" id="IPR034086">
    <property type="entry name" value="PMEI_plant"/>
</dbReference>
<dbReference type="InterPro" id="IPR006501">
    <property type="entry name" value="Pectinesterase_inhib_dom"/>
</dbReference>
<evidence type="ECO:0000256" key="4">
    <source>
        <dbReference type="SAM" id="SignalP"/>
    </source>
</evidence>
<dbReference type="SUPFAM" id="SSF101148">
    <property type="entry name" value="Plant invertase/pectin methylesterase inhibitor"/>
    <property type="match status" value="3"/>
</dbReference>
<dbReference type="CDD" id="cd15797">
    <property type="entry name" value="PMEI"/>
    <property type="match status" value="3"/>
</dbReference>